<organism evidence="14 15">
    <name type="scientific">Capnocytophaga canimorsus</name>
    <dbReference type="NCBI Taxonomy" id="28188"/>
    <lineage>
        <taxon>Bacteria</taxon>
        <taxon>Pseudomonadati</taxon>
        <taxon>Bacteroidota</taxon>
        <taxon>Flavobacteriia</taxon>
        <taxon>Flavobacteriales</taxon>
        <taxon>Flavobacteriaceae</taxon>
        <taxon>Capnocytophaga</taxon>
    </lineage>
</organism>
<reference evidence="16" key="3">
    <citation type="submission" date="2017-06" db="EMBL/GenBank/DDBJ databases">
        <title>Capnocytophaga spp. assemblies.</title>
        <authorList>
            <person name="Gulvik C.A."/>
        </authorList>
    </citation>
    <scope>NUCLEOTIDE SEQUENCE [LARGE SCALE GENOMIC DNA]</scope>
    <source>
        <strain evidence="16">H5594</strain>
    </source>
</reference>
<keyword evidence="10 11" id="KW-0066">ATP synthesis</keyword>
<dbReference type="CDD" id="cd00310">
    <property type="entry name" value="ATP-synt_Fo_a_6"/>
    <property type="match status" value="1"/>
</dbReference>
<proteinExistence type="inferred from homology"/>
<evidence type="ECO:0000313" key="15">
    <source>
        <dbReference type="Proteomes" id="UP000044026"/>
    </source>
</evidence>
<dbReference type="SUPFAM" id="SSF81336">
    <property type="entry name" value="F1F0 ATP synthase subunit A"/>
    <property type="match status" value="1"/>
</dbReference>
<evidence type="ECO:0000313" key="13">
    <source>
        <dbReference type="EMBL" id="ATA92136.1"/>
    </source>
</evidence>
<evidence type="ECO:0000256" key="9">
    <source>
        <dbReference type="ARBA" id="ARBA00023136"/>
    </source>
</evidence>
<accession>A0A0B7HMP3</accession>
<keyword evidence="4 11" id="KW-0138">CF(0)</keyword>
<keyword evidence="7 11" id="KW-1133">Transmembrane helix</keyword>
<sequence>MISKNIIKQIALIAVFLLPFKGFSTENEKSPKEEIDVTEMIMHHISDSHEFHVYGSGESSVSFALPIILWTENGLVTFMSSEFHHDNDGKVAVERKGMKFVRYHETIYYANEQNGITYDAEHKVVNARPLNFSITKNVFSLILISVLMLLIFIPMAKSYAKNQRAPKGIAGFFEPIVLFVRDEIAVPNIGEKKYAKYMPYLLTVFFLIWIGNLFGLIPFFPFAGTLTNDILFTGFLAVVTFLITLFSSNKNYWKHIFATPGVPVWLLPIMIPVEILGMFTKPFALMVRLFANITAGHIIILSLISLIFIFGTAWASLVSIPFTLFISCLELLVALLQAYVFTLLSALFIGQAVEEEHH</sequence>
<dbReference type="NCBIfam" id="TIGR01131">
    <property type="entry name" value="ATP_synt_6_or_A"/>
    <property type="match status" value="1"/>
</dbReference>
<dbReference type="InterPro" id="IPR000568">
    <property type="entry name" value="ATP_synth_F0_asu"/>
</dbReference>
<reference evidence="13" key="2">
    <citation type="journal article" date="2017" name="Genome Announc.">
        <title>Twelve Complete Reference Genomes of Clinical Isolates in the Capnocytophaga Genus.</title>
        <authorList>
            <person name="Villarma A."/>
            <person name="Gulvik C.A."/>
            <person name="Rowe L.A."/>
            <person name="Sheth M."/>
            <person name="Juieng P."/>
            <person name="Nicholson A.C."/>
            <person name="Loparev V.N."/>
            <person name="McQuiston J.R."/>
        </authorList>
    </citation>
    <scope>NUCLEOTIDE SEQUENCE</scope>
    <source>
        <strain evidence="13">H5594</strain>
    </source>
</reference>
<dbReference type="GO" id="GO:0046933">
    <property type="term" value="F:proton-transporting ATP synthase activity, rotational mechanism"/>
    <property type="evidence" value="ECO:0007669"/>
    <property type="project" value="UniProtKB-UniRule"/>
</dbReference>
<feature type="transmembrane region" description="Helical" evidence="11">
    <location>
        <begin position="230"/>
        <end position="249"/>
    </location>
</feature>
<keyword evidence="3 11" id="KW-0813">Transport</keyword>
<feature type="transmembrane region" description="Helical" evidence="11">
    <location>
        <begin position="322"/>
        <end position="349"/>
    </location>
</feature>
<dbReference type="Gene3D" id="1.20.120.220">
    <property type="entry name" value="ATP synthase, F0 complex, subunit A"/>
    <property type="match status" value="1"/>
</dbReference>
<dbReference type="EMBL" id="CDOE01000072">
    <property type="protein sequence ID" value="CEN38758.1"/>
    <property type="molecule type" value="Genomic_DNA"/>
</dbReference>
<evidence type="ECO:0000256" key="8">
    <source>
        <dbReference type="ARBA" id="ARBA00023065"/>
    </source>
</evidence>
<evidence type="ECO:0000256" key="1">
    <source>
        <dbReference type="ARBA" id="ARBA00004141"/>
    </source>
</evidence>
<comment type="subcellular location">
    <subcellularLocation>
        <location evidence="11 12">Cell membrane</location>
        <topology evidence="11 12">Multi-pass membrane protein</topology>
    </subcellularLocation>
    <subcellularLocation>
        <location evidence="1">Membrane</location>
        <topology evidence="1">Multi-pass membrane protein</topology>
    </subcellularLocation>
</comment>
<dbReference type="GO" id="GO:0045259">
    <property type="term" value="C:proton-transporting ATP synthase complex"/>
    <property type="evidence" value="ECO:0007669"/>
    <property type="project" value="UniProtKB-KW"/>
</dbReference>
<dbReference type="RefSeq" id="WP_013996301.1">
    <property type="nucleotide sequence ID" value="NZ_BOQJ01000006.1"/>
</dbReference>
<evidence type="ECO:0000256" key="10">
    <source>
        <dbReference type="ARBA" id="ARBA00023310"/>
    </source>
</evidence>
<evidence type="ECO:0000256" key="6">
    <source>
        <dbReference type="ARBA" id="ARBA00022781"/>
    </source>
</evidence>
<name>A0A0B7HMP3_9FLAO</name>
<keyword evidence="6 11" id="KW-0375">Hydrogen ion transport</keyword>
<gene>
    <name evidence="11 14" type="primary">atpB</name>
    <name evidence="14" type="ORF">CCAN12_740032</name>
    <name evidence="13" type="ORF">CGC56_08205</name>
</gene>
<feature type="transmembrane region" description="Helical" evidence="11">
    <location>
        <begin position="285"/>
        <end position="310"/>
    </location>
</feature>
<dbReference type="PANTHER" id="PTHR11410:SF0">
    <property type="entry name" value="ATP SYNTHASE SUBUNIT A"/>
    <property type="match status" value="1"/>
</dbReference>
<keyword evidence="8 11" id="KW-0406">Ion transport</keyword>
<evidence type="ECO:0000313" key="14">
    <source>
        <dbReference type="EMBL" id="CEN38758.1"/>
    </source>
</evidence>
<dbReference type="InterPro" id="IPR035908">
    <property type="entry name" value="F0_ATP_A_sf"/>
</dbReference>
<reference evidence="14 15" key="1">
    <citation type="submission" date="2015-01" db="EMBL/GenBank/DDBJ databases">
        <authorList>
            <person name="Xiang T."/>
            <person name="Song Y."/>
            <person name="Huang L."/>
            <person name="Wang B."/>
            <person name="Wu P."/>
        </authorList>
    </citation>
    <scope>NUCLEOTIDE SEQUENCE [LARGE SCALE GENOMIC DNA]</scope>
    <source>
        <strain evidence="14 15">Cc12</strain>
    </source>
</reference>
<keyword evidence="5 11" id="KW-0812">Transmembrane</keyword>
<comment type="similarity">
    <text evidence="2 11 12">Belongs to the ATPase A chain family.</text>
</comment>
<dbReference type="HAMAP" id="MF_01393">
    <property type="entry name" value="ATP_synth_a_bact"/>
    <property type="match status" value="1"/>
</dbReference>
<evidence type="ECO:0000256" key="11">
    <source>
        <dbReference type="HAMAP-Rule" id="MF_01393"/>
    </source>
</evidence>
<evidence type="ECO:0000313" key="16">
    <source>
        <dbReference type="Proteomes" id="UP000243136"/>
    </source>
</evidence>
<dbReference type="Proteomes" id="UP000044026">
    <property type="component" value="Unassembled WGS sequence"/>
</dbReference>
<comment type="function">
    <text evidence="11 12">Key component of the proton channel; it plays a direct role in the translocation of protons across the membrane.</text>
</comment>
<evidence type="ECO:0000256" key="4">
    <source>
        <dbReference type="ARBA" id="ARBA00022547"/>
    </source>
</evidence>
<keyword evidence="11" id="KW-1003">Cell membrane</keyword>
<dbReference type="PRINTS" id="PR00123">
    <property type="entry name" value="ATPASEA"/>
</dbReference>
<dbReference type="PANTHER" id="PTHR11410">
    <property type="entry name" value="ATP SYNTHASE SUBUNIT A"/>
    <property type="match status" value="1"/>
</dbReference>
<feature type="transmembrane region" description="Helical" evidence="11">
    <location>
        <begin position="256"/>
        <end position="279"/>
    </location>
</feature>
<protein>
    <recommendedName>
        <fullName evidence="11 12">ATP synthase subunit a</fullName>
    </recommendedName>
    <alternativeName>
        <fullName evidence="11">ATP synthase F0 sector subunit a</fullName>
    </alternativeName>
    <alternativeName>
        <fullName evidence="11">F-ATPase subunit 6</fullName>
    </alternativeName>
</protein>
<evidence type="ECO:0000256" key="5">
    <source>
        <dbReference type="ARBA" id="ARBA00022692"/>
    </source>
</evidence>
<feature type="transmembrane region" description="Helical" evidence="11">
    <location>
        <begin position="138"/>
        <end position="156"/>
    </location>
</feature>
<evidence type="ECO:0000256" key="3">
    <source>
        <dbReference type="ARBA" id="ARBA00022448"/>
    </source>
</evidence>
<dbReference type="Proteomes" id="UP000243136">
    <property type="component" value="Chromosome"/>
</dbReference>
<dbReference type="GO" id="GO:0005886">
    <property type="term" value="C:plasma membrane"/>
    <property type="evidence" value="ECO:0007669"/>
    <property type="project" value="UniProtKB-SubCell"/>
</dbReference>
<evidence type="ECO:0000256" key="12">
    <source>
        <dbReference type="RuleBase" id="RU000483"/>
    </source>
</evidence>
<evidence type="ECO:0000256" key="7">
    <source>
        <dbReference type="ARBA" id="ARBA00022989"/>
    </source>
</evidence>
<dbReference type="AlphaFoldDB" id="A0A0B7HMP3"/>
<dbReference type="GeneID" id="69580910"/>
<dbReference type="EMBL" id="CP022388">
    <property type="protein sequence ID" value="ATA92136.1"/>
    <property type="molecule type" value="Genomic_DNA"/>
</dbReference>
<feature type="transmembrane region" description="Helical" evidence="11">
    <location>
        <begin position="200"/>
        <end position="224"/>
    </location>
</feature>
<dbReference type="OMA" id="IFWMPGV"/>
<dbReference type="InterPro" id="IPR045083">
    <property type="entry name" value="ATP_synth_F0_asu_bact/mt"/>
</dbReference>
<keyword evidence="9 11" id="KW-0472">Membrane</keyword>
<evidence type="ECO:0000256" key="2">
    <source>
        <dbReference type="ARBA" id="ARBA00006810"/>
    </source>
</evidence>
<dbReference type="Pfam" id="PF00119">
    <property type="entry name" value="ATP-synt_A"/>
    <property type="match status" value="1"/>
</dbReference>